<evidence type="ECO:0000256" key="3">
    <source>
        <dbReference type="ARBA" id="ARBA00022448"/>
    </source>
</evidence>
<dbReference type="GO" id="GO:0016887">
    <property type="term" value="F:ATP hydrolysis activity"/>
    <property type="evidence" value="ECO:0007669"/>
    <property type="project" value="InterPro"/>
</dbReference>
<dbReference type="InterPro" id="IPR003593">
    <property type="entry name" value="AAA+_ATPase"/>
</dbReference>
<dbReference type="SMART" id="SM00382">
    <property type="entry name" value="AAA"/>
    <property type="match status" value="1"/>
</dbReference>
<dbReference type="CDD" id="cd03257">
    <property type="entry name" value="ABC_NikE_OppD_transporters"/>
    <property type="match status" value="1"/>
</dbReference>
<dbReference type="Pfam" id="PF00005">
    <property type="entry name" value="ABC_tran"/>
    <property type="match status" value="1"/>
</dbReference>
<gene>
    <name evidence="7" type="ORF">D3P06_00080</name>
</gene>
<dbReference type="Proteomes" id="UP000285530">
    <property type="component" value="Unassembled WGS sequence"/>
</dbReference>
<dbReference type="PANTHER" id="PTHR43776:SF7">
    <property type="entry name" value="D,D-DIPEPTIDE TRANSPORT ATP-BINDING PROTEIN DDPF-RELATED"/>
    <property type="match status" value="1"/>
</dbReference>
<dbReference type="GO" id="GO:0055085">
    <property type="term" value="P:transmembrane transport"/>
    <property type="evidence" value="ECO:0007669"/>
    <property type="project" value="UniProtKB-ARBA"/>
</dbReference>
<comment type="similarity">
    <text evidence="2">Belongs to the ABC transporter superfamily.</text>
</comment>
<dbReference type="Gene3D" id="3.40.50.300">
    <property type="entry name" value="P-loop containing nucleotide triphosphate hydrolases"/>
    <property type="match status" value="1"/>
</dbReference>
<proteinExistence type="inferred from homology"/>
<sequence length="338" mass="36547">MSVLELSDIRRVFSRNDGALDRAMSRVRIGHKAQHLVAVDDVSLRLEPGEMLGIVGESGCGKSTLGRIAAQLLPASGGTVSWQGRPIAQMPASEARAARRKIQMVFQNPYASLNPAMSVAETILEAPLAHGLIRRKDSAAFLAQMLEKVGMAPDLADRRPHALSGGQRQRVGIARALAVSPEVVIFDEAVAALDVSVQAQILNLLVDLKAEGGFASMFISHDLNVVRFISDRIAILYLGRLVEIADRDTIFARAHHPYTRALLAEAPQLGGAKRRFTPLKGELPSPLKPPSGCHFHPRCPHATDLCRSTRPALRAIGPSQRSACHYDLPQLTPQTQGA</sequence>
<evidence type="ECO:0000256" key="5">
    <source>
        <dbReference type="ARBA" id="ARBA00022840"/>
    </source>
</evidence>
<dbReference type="FunFam" id="3.40.50.300:FF:000016">
    <property type="entry name" value="Oligopeptide ABC transporter ATP-binding component"/>
    <property type="match status" value="1"/>
</dbReference>
<dbReference type="Pfam" id="PF08352">
    <property type="entry name" value="oligo_HPY"/>
    <property type="match status" value="1"/>
</dbReference>
<evidence type="ECO:0000259" key="6">
    <source>
        <dbReference type="PROSITE" id="PS50893"/>
    </source>
</evidence>
<dbReference type="PROSITE" id="PS50893">
    <property type="entry name" value="ABC_TRANSPORTER_2"/>
    <property type="match status" value="1"/>
</dbReference>
<evidence type="ECO:0000256" key="4">
    <source>
        <dbReference type="ARBA" id="ARBA00022741"/>
    </source>
</evidence>
<name>A0A419A322_9RHOB</name>
<dbReference type="InterPro" id="IPR003439">
    <property type="entry name" value="ABC_transporter-like_ATP-bd"/>
</dbReference>
<dbReference type="InterPro" id="IPR013563">
    <property type="entry name" value="Oligopep_ABC_C"/>
</dbReference>
<dbReference type="InterPro" id="IPR017871">
    <property type="entry name" value="ABC_transporter-like_CS"/>
</dbReference>
<dbReference type="PROSITE" id="PS00211">
    <property type="entry name" value="ABC_TRANSPORTER_1"/>
    <property type="match status" value="1"/>
</dbReference>
<dbReference type="EMBL" id="QZEV01000001">
    <property type="protein sequence ID" value="RJL07510.1"/>
    <property type="molecule type" value="Genomic_DNA"/>
</dbReference>
<dbReference type="PANTHER" id="PTHR43776">
    <property type="entry name" value="TRANSPORT ATP-BINDING PROTEIN"/>
    <property type="match status" value="1"/>
</dbReference>
<reference evidence="7 8" key="1">
    <citation type="submission" date="2018-09" db="EMBL/GenBank/DDBJ databases">
        <title>Paracoccus onubensis nov. sp. a moderate halophilic bacterium isolated from Gruta de las Maravillas (Aracena, Spain).</title>
        <authorList>
            <person name="Jurado V."/>
            <person name="Gutierrez-Patricio S."/>
            <person name="Gonzalez-Pimentel J.L."/>
            <person name="Laiz L."/>
            <person name="Saiz-Jimenez C."/>
        </authorList>
    </citation>
    <scope>NUCLEOTIDE SEQUENCE [LARGE SCALE GENOMIC DNA]</scope>
    <source>
        <strain evidence="7 8">DSM 19484</strain>
    </source>
</reference>
<keyword evidence="3" id="KW-0813">Transport</keyword>
<dbReference type="GO" id="GO:0005524">
    <property type="term" value="F:ATP binding"/>
    <property type="evidence" value="ECO:0007669"/>
    <property type="project" value="UniProtKB-KW"/>
</dbReference>
<dbReference type="InterPro" id="IPR027417">
    <property type="entry name" value="P-loop_NTPase"/>
</dbReference>
<dbReference type="RefSeq" id="WP_119884582.1">
    <property type="nucleotide sequence ID" value="NZ_CP067169.1"/>
</dbReference>
<dbReference type="GO" id="GO:0015833">
    <property type="term" value="P:peptide transport"/>
    <property type="evidence" value="ECO:0007669"/>
    <property type="project" value="InterPro"/>
</dbReference>
<dbReference type="GO" id="GO:0005886">
    <property type="term" value="C:plasma membrane"/>
    <property type="evidence" value="ECO:0007669"/>
    <property type="project" value="UniProtKB-SubCell"/>
</dbReference>
<dbReference type="NCBIfam" id="TIGR01727">
    <property type="entry name" value="oligo_HPY"/>
    <property type="match status" value="1"/>
</dbReference>
<evidence type="ECO:0000313" key="8">
    <source>
        <dbReference type="Proteomes" id="UP000285530"/>
    </source>
</evidence>
<keyword evidence="4" id="KW-0547">Nucleotide-binding</keyword>
<feature type="domain" description="ABC transporter" evidence="6">
    <location>
        <begin position="4"/>
        <end position="263"/>
    </location>
</feature>
<dbReference type="OrthoDB" id="9802264at2"/>
<dbReference type="InterPro" id="IPR050319">
    <property type="entry name" value="ABC_transp_ATP-bind"/>
</dbReference>
<keyword evidence="5 7" id="KW-0067">ATP-binding</keyword>
<dbReference type="AlphaFoldDB" id="A0A419A322"/>
<keyword evidence="8" id="KW-1185">Reference proteome</keyword>
<comment type="subcellular location">
    <subcellularLocation>
        <location evidence="1">Cell inner membrane</location>
        <topology evidence="1">Peripheral membrane protein</topology>
    </subcellularLocation>
</comment>
<organism evidence="7 8">
    <name type="scientific">Paracoccus aestuarii</name>
    <dbReference type="NCBI Taxonomy" id="453842"/>
    <lineage>
        <taxon>Bacteria</taxon>
        <taxon>Pseudomonadati</taxon>
        <taxon>Pseudomonadota</taxon>
        <taxon>Alphaproteobacteria</taxon>
        <taxon>Rhodobacterales</taxon>
        <taxon>Paracoccaceae</taxon>
        <taxon>Paracoccus</taxon>
    </lineage>
</organism>
<evidence type="ECO:0000256" key="2">
    <source>
        <dbReference type="ARBA" id="ARBA00005417"/>
    </source>
</evidence>
<evidence type="ECO:0000256" key="1">
    <source>
        <dbReference type="ARBA" id="ARBA00004417"/>
    </source>
</evidence>
<evidence type="ECO:0000313" key="7">
    <source>
        <dbReference type="EMBL" id="RJL07510.1"/>
    </source>
</evidence>
<comment type="caution">
    <text evidence="7">The sequence shown here is derived from an EMBL/GenBank/DDBJ whole genome shotgun (WGS) entry which is preliminary data.</text>
</comment>
<protein>
    <submittedName>
        <fullName evidence="7">ATP-binding cassette domain-containing protein</fullName>
    </submittedName>
</protein>
<accession>A0A419A322</accession>
<dbReference type="SUPFAM" id="SSF52540">
    <property type="entry name" value="P-loop containing nucleoside triphosphate hydrolases"/>
    <property type="match status" value="1"/>
</dbReference>